<dbReference type="RefSeq" id="WP_068773674.1">
    <property type="nucleotide sequence ID" value="NZ_RHLK01000002.1"/>
</dbReference>
<accession>A0A7X3FEZ6</accession>
<protein>
    <submittedName>
        <fullName evidence="2">Uncharacterized protein</fullName>
    </submittedName>
</protein>
<dbReference type="OrthoDB" id="2680441at2"/>
<organism evidence="2 3">
    <name type="scientific">Paenibacillus lutrae</name>
    <dbReference type="NCBI Taxonomy" id="2078573"/>
    <lineage>
        <taxon>Bacteria</taxon>
        <taxon>Bacillati</taxon>
        <taxon>Bacillota</taxon>
        <taxon>Bacilli</taxon>
        <taxon>Bacillales</taxon>
        <taxon>Paenibacillaceae</taxon>
        <taxon>Paenibacillus</taxon>
    </lineage>
</organism>
<proteinExistence type="predicted"/>
<feature type="region of interest" description="Disordered" evidence="1">
    <location>
        <begin position="1"/>
        <end position="71"/>
    </location>
</feature>
<evidence type="ECO:0000256" key="1">
    <source>
        <dbReference type="SAM" id="MobiDB-lite"/>
    </source>
</evidence>
<evidence type="ECO:0000313" key="3">
    <source>
        <dbReference type="Proteomes" id="UP000490800"/>
    </source>
</evidence>
<feature type="compositionally biased region" description="Basic and acidic residues" evidence="1">
    <location>
        <begin position="44"/>
        <end position="64"/>
    </location>
</feature>
<dbReference type="Proteomes" id="UP000490800">
    <property type="component" value="Unassembled WGS sequence"/>
</dbReference>
<feature type="compositionally biased region" description="Polar residues" evidence="1">
    <location>
        <begin position="17"/>
        <end position="35"/>
    </location>
</feature>
<gene>
    <name evidence="2" type="ORF">EDM21_02875</name>
</gene>
<comment type="caution">
    <text evidence="2">The sequence shown here is derived from an EMBL/GenBank/DDBJ whole genome shotgun (WGS) entry which is preliminary data.</text>
</comment>
<sequence>MDTNHNNPANNSNETNPVTEENTHNPITNQKNNIPKQYENEDLETVREHEKHDARQDSAKRDINEVMNGSMAGDMAEIKQLGKDMEAMKTNEDLTEEGLLPDPIQQEQEEDAERKARR</sequence>
<feature type="region of interest" description="Disordered" evidence="1">
    <location>
        <begin position="87"/>
        <end position="118"/>
    </location>
</feature>
<reference evidence="2 3" key="1">
    <citation type="journal article" date="2019" name="Microorganisms">
        <title>Paenibacillus lutrae sp. nov., A Chitinolytic Species Isolated from A River Otter in Castril Natural Park, Granada, Spain.</title>
        <authorList>
            <person name="Rodriguez M."/>
            <person name="Reina J.C."/>
            <person name="Bejar V."/>
            <person name="Llamas I."/>
        </authorList>
    </citation>
    <scope>NUCLEOTIDE SEQUENCE [LARGE SCALE GENOMIC DNA]</scope>
    <source>
        <strain evidence="2 3">N10</strain>
    </source>
</reference>
<dbReference type="AlphaFoldDB" id="A0A7X3FEZ6"/>
<feature type="compositionally biased region" description="Low complexity" evidence="1">
    <location>
        <begin position="1"/>
        <end position="16"/>
    </location>
</feature>
<name>A0A7X3FEZ6_9BACL</name>
<dbReference type="EMBL" id="RHLK01000002">
    <property type="protein sequence ID" value="MVO98485.1"/>
    <property type="molecule type" value="Genomic_DNA"/>
</dbReference>
<evidence type="ECO:0000313" key="2">
    <source>
        <dbReference type="EMBL" id="MVO98485.1"/>
    </source>
</evidence>
<keyword evidence="3" id="KW-1185">Reference proteome</keyword>